<dbReference type="AlphaFoldDB" id="A0A812UVR3"/>
<proteinExistence type="predicted"/>
<sequence>MTLLLNCEGRVLIADGLHFISALKKAYERSQEEKAQGVSVTYDPRLISAWEEGIHVDMIAFTDDHPDVRFTWFSSAHDEETDKWKPTSIVHKIAVVDRAVQLGYFAEWLRQCQRKCF</sequence>
<dbReference type="EMBL" id="CAJNDS010002746">
    <property type="protein sequence ID" value="CAE7582545.1"/>
    <property type="molecule type" value="Genomic_DNA"/>
</dbReference>
<accession>A0A812UVR3</accession>
<gene>
    <name evidence="1" type="ORF">SNAT2548_LOCUS33233</name>
</gene>
<reference evidence="1" key="1">
    <citation type="submission" date="2021-02" db="EMBL/GenBank/DDBJ databases">
        <authorList>
            <person name="Dougan E. K."/>
            <person name="Rhodes N."/>
            <person name="Thang M."/>
            <person name="Chan C."/>
        </authorList>
    </citation>
    <scope>NUCLEOTIDE SEQUENCE</scope>
</reference>
<dbReference type="Proteomes" id="UP000604046">
    <property type="component" value="Unassembled WGS sequence"/>
</dbReference>
<comment type="caution">
    <text evidence="1">The sequence shown here is derived from an EMBL/GenBank/DDBJ whole genome shotgun (WGS) entry which is preliminary data.</text>
</comment>
<evidence type="ECO:0000313" key="1">
    <source>
        <dbReference type="EMBL" id="CAE7582545.1"/>
    </source>
</evidence>
<organism evidence="1 2">
    <name type="scientific">Symbiodinium natans</name>
    <dbReference type="NCBI Taxonomy" id="878477"/>
    <lineage>
        <taxon>Eukaryota</taxon>
        <taxon>Sar</taxon>
        <taxon>Alveolata</taxon>
        <taxon>Dinophyceae</taxon>
        <taxon>Suessiales</taxon>
        <taxon>Symbiodiniaceae</taxon>
        <taxon>Symbiodinium</taxon>
    </lineage>
</organism>
<keyword evidence="2" id="KW-1185">Reference proteome</keyword>
<name>A0A812UVR3_9DINO</name>
<protein>
    <submittedName>
        <fullName evidence="1">Uncharacterized protein</fullName>
    </submittedName>
</protein>
<evidence type="ECO:0000313" key="2">
    <source>
        <dbReference type="Proteomes" id="UP000604046"/>
    </source>
</evidence>